<evidence type="ECO:0000256" key="2">
    <source>
        <dbReference type="ARBA" id="ARBA00022664"/>
    </source>
</evidence>
<feature type="repeat" description="WD" evidence="7">
    <location>
        <begin position="112"/>
        <end position="153"/>
    </location>
</feature>
<feature type="repeat" description="WD" evidence="7">
    <location>
        <begin position="71"/>
        <end position="112"/>
    </location>
</feature>
<evidence type="ECO:0000313" key="10">
    <source>
        <dbReference type="Proteomes" id="UP000318571"/>
    </source>
</evidence>
<evidence type="ECO:0000256" key="1">
    <source>
        <dbReference type="ARBA" id="ARBA00022574"/>
    </source>
</evidence>
<dbReference type="Gene3D" id="2.130.10.10">
    <property type="entry name" value="YVTN repeat-like/Quinoprotein amine dehydrogenase"/>
    <property type="match status" value="1"/>
</dbReference>
<evidence type="ECO:0000256" key="5">
    <source>
        <dbReference type="ARBA" id="ARBA00038394"/>
    </source>
</evidence>
<dbReference type="CDD" id="cd00200">
    <property type="entry name" value="WD40"/>
    <property type="match status" value="1"/>
</dbReference>
<dbReference type="GO" id="GO:0032797">
    <property type="term" value="C:SMN complex"/>
    <property type="evidence" value="ECO:0007669"/>
    <property type="project" value="TreeGrafter"/>
</dbReference>
<dbReference type="OMA" id="DGFYGLW"/>
<reference evidence="9 10" key="1">
    <citation type="journal article" date="2018" name="Nat. Ecol. Evol.">
        <title>Genomic signatures of mitonuclear coevolution across populations of Tigriopus californicus.</title>
        <authorList>
            <person name="Barreto F.S."/>
            <person name="Watson E.T."/>
            <person name="Lima T.G."/>
            <person name="Willett C.S."/>
            <person name="Edmands S."/>
            <person name="Li W."/>
            <person name="Burton R.S."/>
        </authorList>
    </citation>
    <scope>NUCLEOTIDE SEQUENCE [LARGE SCALE GENOMIC DNA]</scope>
    <source>
        <strain evidence="9 10">San Diego</strain>
    </source>
</reference>
<dbReference type="EMBL" id="VCGU01000010">
    <property type="protein sequence ID" value="TRY68331.1"/>
    <property type="molecule type" value="Genomic_DNA"/>
</dbReference>
<dbReference type="PANTHER" id="PTHR19877:SF13">
    <property type="entry name" value="SERINE-THREONINE KINASE RECEPTOR-ASSOCIATED PROTEIN"/>
    <property type="match status" value="1"/>
</dbReference>
<dbReference type="SUPFAM" id="SSF50978">
    <property type="entry name" value="WD40 repeat-like"/>
    <property type="match status" value="1"/>
</dbReference>
<evidence type="ECO:0000256" key="3">
    <source>
        <dbReference type="ARBA" id="ARBA00022737"/>
    </source>
</evidence>
<dbReference type="InterPro" id="IPR036322">
    <property type="entry name" value="WD40_repeat_dom_sf"/>
</dbReference>
<keyword evidence="10" id="KW-1185">Reference proteome</keyword>
<dbReference type="Pfam" id="PF00400">
    <property type="entry name" value="WD40"/>
    <property type="match status" value="4"/>
</dbReference>
<dbReference type="OrthoDB" id="200206at2759"/>
<protein>
    <recommendedName>
        <fullName evidence="6">Serine-threonine kinase receptor-associated protein</fullName>
    </recommendedName>
</protein>
<feature type="repeat" description="WD" evidence="7">
    <location>
        <begin position="279"/>
        <end position="320"/>
    </location>
</feature>
<sequence>MTSSSTITTSVSSTTMRQTPLTCSGHTRPVVFLAFSDLNPDDVADYYCISACKDGKPMLRQGDTGDWIGTFEGHKGAVWGVDLNSNASKAATGAADFSAKVWSAANGEEDFTLQHKHIVKTVKFSSDSKHLATGSNDKLIRIFDLEQHDSPLATITGHTGSIKQVAYRDGDRQLLSVSDDKTMRWWDVERTEQEVHKVTFDSSIGGIELASDGRTVTVAHGNKVSFFNAETYEKIREVEIPCTVYSASLLLDKKIFVCGGEDFKLYKFNSETGAPVENFKGHFGPVHCVRFSPDGELYASGSEDGTLRLWQTEVGKTYGLWKCVESVTSGEAMANKAEALSAS</sequence>
<keyword evidence="4" id="KW-0508">mRNA splicing</keyword>
<dbReference type="GO" id="GO:0000387">
    <property type="term" value="P:spliceosomal snRNP assembly"/>
    <property type="evidence" value="ECO:0007669"/>
    <property type="project" value="TreeGrafter"/>
</dbReference>
<dbReference type="PROSITE" id="PS50082">
    <property type="entry name" value="WD_REPEATS_2"/>
    <property type="match status" value="4"/>
</dbReference>
<dbReference type="PANTHER" id="PTHR19877">
    <property type="entry name" value="EUKARYOTIC TRANSLATION INITIATION FACTOR 3 SUBUNIT I"/>
    <property type="match status" value="1"/>
</dbReference>
<gene>
    <name evidence="9" type="ORF">TCAL_03800</name>
</gene>
<keyword evidence="3" id="KW-0677">Repeat</keyword>
<dbReference type="AlphaFoldDB" id="A0A553NSB5"/>
<feature type="compositionally biased region" description="Low complexity" evidence="8">
    <location>
        <begin position="1"/>
        <end position="15"/>
    </location>
</feature>
<dbReference type="PROSITE" id="PS50294">
    <property type="entry name" value="WD_REPEATS_REGION"/>
    <property type="match status" value="4"/>
</dbReference>
<comment type="caution">
    <text evidence="9">The sequence shown here is derived from an EMBL/GenBank/DDBJ whole genome shotgun (WGS) entry which is preliminary data.</text>
</comment>
<evidence type="ECO:0000256" key="8">
    <source>
        <dbReference type="SAM" id="MobiDB-lite"/>
    </source>
</evidence>
<feature type="repeat" description="WD" evidence="7">
    <location>
        <begin position="155"/>
        <end position="196"/>
    </location>
</feature>
<name>A0A553NSB5_TIGCA</name>
<keyword evidence="1 7" id="KW-0853">WD repeat</keyword>
<dbReference type="InterPro" id="IPR015943">
    <property type="entry name" value="WD40/YVTN_repeat-like_dom_sf"/>
</dbReference>
<proteinExistence type="inferred from homology"/>
<dbReference type="PRINTS" id="PR00320">
    <property type="entry name" value="GPROTEINBRPT"/>
</dbReference>
<dbReference type="GO" id="GO:0003723">
    <property type="term" value="F:RNA binding"/>
    <property type="evidence" value="ECO:0007669"/>
    <property type="project" value="TreeGrafter"/>
</dbReference>
<accession>A0A553NSB5</accession>
<organism evidence="9 10">
    <name type="scientific">Tigriopus californicus</name>
    <name type="common">Marine copepod</name>
    <dbReference type="NCBI Taxonomy" id="6832"/>
    <lineage>
        <taxon>Eukaryota</taxon>
        <taxon>Metazoa</taxon>
        <taxon>Ecdysozoa</taxon>
        <taxon>Arthropoda</taxon>
        <taxon>Crustacea</taxon>
        <taxon>Multicrustacea</taxon>
        <taxon>Hexanauplia</taxon>
        <taxon>Copepoda</taxon>
        <taxon>Harpacticoida</taxon>
        <taxon>Harpacticidae</taxon>
        <taxon>Tigriopus</taxon>
    </lineage>
</organism>
<keyword evidence="2" id="KW-0507">mRNA processing</keyword>
<comment type="similarity">
    <text evidence="5">Belongs to the WD repeat STRAP family.</text>
</comment>
<dbReference type="Proteomes" id="UP000318571">
    <property type="component" value="Chromosome 1"/>
</dbReference>
<dbReference type="InterPro" id="IPR020472">
    <property type="entry name" value="WD40_PAC1"/>
</dbReference>
<evidence type="ECO:0000256" key="4">
    <source>
        <dbReference type="ARBA" id="ARBA00023187"/>
    </source>
</evidence>
<dbReference type="STRING" id="6832.A0A553NSB5"/>
<evidence type="ECO:0000256" key="6">
    <source>
        <dbReference type="ARBA" id="ARBA00040390"/>
    </source>
</evidence>
<feature type="region of interest" description="Disordered" evidence="8">
    <location>
        <begin position="1"/>
        <end position="20"/>
    </location>
</feature>
<dbReference type="InterPro" id="IPR001680">
    <property type="entry name" value="WD40_rpt"/>
</dbReference>
<dbReference type="SMART" id="SM00320">
    <property type="entry name" value="WD40"/>
    <property type="match status" value="7"/>
</dbReference>
<evidence type="ECO:0000313" key="9">
    <source>
        <dbReference type="EMBL" id="TRY68331.1"/>
    </source>
</evidence>
<evidence type="ECO:0000256" key="7">
    <source>
        <dbReference type="PROSITE-ProRule" id="PRU00221"/>
    </source>
</evidence>